<feature type="chain" id="PRO_5042867349" evidence="2">
    <location>
        <begin position="18"/>
        <end position="593"/>
    </location>
</feature>
<feature type="compositionally biased region" description="Polar residues" evidence="1">
    <location>
        <begin position="486"/>
        <end position="495"/>
    </location>
</feature>
<name>A0AAN8JES1_PATCE</name>
<feature type="domain" description="F5/8 type C" evidence="3">
    <location>
        <begin position="21"/>
        <end position="185"/>
    </location>
</feature>
<dbReference type="CDD" id="cd00057">
    <property type="entry name" value="FA58C"/>
    <property type="match status" value="1"/>
</dbReference>
<comment type="caution">
    <text evidence="5">The sequence shown here is derived from an EMBL/GenBank/DDBJ whole genome shotgun (WGS) entry which is preliminary data.</text>
</comment>
<evidence type="ECO:0000256" key="1">
    <source>
        <dbReference type="SAM" id="MobiDB-lite"/>
    </source>
</evidence>
<sequence>MIWIVLLHFGLLTTVLTAEFCGNSLLKHLPNEAFTSSSSYEAEEDENRYGPARVKITSSKMEELQDGTSMTAGWIAAAVDLNQWLQIDLQQASVVKEIVTAGRDIDIRTGCCDQWVSSYLLQYSTDNITWLTANCTKTSQIFIGNNDTGSFVRNPLSCPVIARFLRILPRSWHDSIAMRVDILGCHISDESSKIVSENSPFVRLVTVSPWTLTRNNNRNGGSSTVDDHLNSKLESWTNDNNRGSLKTDLLNFQTAFPHLIGIPPSQGSDGRSISFNGDKPATPTGNNFYWTSTRPTYDINRQQNSNDNNQQEWHWKATAFPRMVPTASTNNHQRYTRSTTAKYPWEARDSGTRSNTRYPIRTRVISDTDTYVPQGIRIYGPTEYIPRGFIPKEYINGNPTDVQNYDNSQNPVNGNSWNQPNGNSWNQPNGNSWNQPSDNAWNQPNGNSQNKQDASLWNPPNATPWNPPNANPWNPPNASPWNQPNGNSQNKQDASLWNPPNANPWNPPNINPQKPWNPSGVITYQEGVIAPKANDRCVESCYNRADGDYQSCRSCSVYVSCSNGNTFDNRDCPGGLVWNDDQKYCDWTSSTCP</sequence>
<feature type="compositionally biased region" description="Polar residues" evidence="1">
    <location>
        <begin position="400"/>
        <end position="455"/>
    </location>
</feature>
<dbReference type="InterPro" id="IPR036508">
    <property type="entry name" value="Chitin-bd_dom_sf"/>
</dbReference>
<dbReference type="PANTHER" id="PTHR24543">
    <property type="entry name" value="MULTICOPPER OXIDASE-RELATED"/>
    <property type="match status" value="1"/>
</dbReference>
<dbReference type="Pfam" id="PF01607">
    <property type="entry name" value="CBM_14"/>
    <property type="match status" value="1"/>
</dbReference>
<dbReference type="GO" id="GO:0008061">
    <property type="term" value="F:chitin binding"/>
    <property type="evidence" value="ECO:0007669"/>
    <property type="project" value="InterPro"/>
</dbReference>
<reference evidence="5 6" key="1">
    <citation type="submission" date="2024-01" db="EMBL/GenBank/DDBJ databases">
        <title>The genome of the rayed Mediterranean limpet Patella caerulea (Linnaeus, 1758).</title>
        <authorList>
            <person name="Anh-Thu Weber A."/>
            <person name="Halstead-Nussloch G."/>
        </authorList>
    </citation>
    <scope>NUCLEOTIDE SEQUENCE [LARGE SCALE GENOMIC DNA]</scope>
    <source>
        <strain evidence="5">AATW-2023a</strain>
        <tissue evidence="5">Whole specimen</tissue>
    </source>
</reference>
<keyword evidence="2" id="KW-0732">Signal</keyword>
<feature type="region of interest" description="Disordered" evidence="1">
    <location>
        <begin position="400"/>
        <end position="510"/>
    </location>
</feature>
<dbReference type="EMBL" id="JAZGQO010000011">
    <property type="protein sequence ID" value="KAK6173164.1"/>
    <property type="molecule type" value="Genomic_DNA"/>
</dbReference>
<dbReference type="Proteomes" id="UP001347796">
    <property type="component" value="Unassembled WGS sequence"/>
</dbReference>
<proteinExistence type="predicted"/>
<dbReference type="InterPro" id="IPR000421">
    <property type="entry name" value="FA58C"/>
</dbReference>
<dbReference type="AlphaFoldDB" id="A0AAN8JES1"/>
<protein>
    <submittedName>
        <fullName evidence="5">Uncharacterized protein</fullName>
    </submittedName>
</protein>
<feature type="signal peptide" evidence="2">
    <location>
        <begin position="1"/>
        <end position="17"/>
    </location>
</feature>
<dbReference type="PROSITE" id="PS50940">
    <property type="entry name" value="CHIT_BIND_II"/>
    <property type="match status" value="1"/>
</dbReference>
<feature type="compositionally biased region" description="Pro residues" evidence="1">
    <location>
        <begin position="501"/>
        <end position="510"/>
    </location>
</feature>
<evidence type="ECO:0000259" key="4">
    <source>
        <dbReference type="PROSITE" id="PS50940"/>
    </source>
</evidence>
<dbReference type="SMART" id="SM00231">
    <property type="entry name" value="FA58C"/>
    <property type="match status" value="1"/>
</dbReference>
<accession>A0AAN8JES1</accession>
<evidence type="ECO:0000313" key="6">
    <source>
        <dbReference type="Proteomes" id="UP001347796"/>
    </source>
</evidence>
<dbReference type="SUPFAM" id="SSF49785">
    <property type="entry name" value="Galactose-binding domain-like"/>
    <property type="match status" value="1"/>
</dbReference>
<feature type="compositionally biased region" description="Pro residues" evidence="1">
    <location>
        <begin position="461"/>
        <end position="478"/>
    </location>
</feature>
<organism evidence="5 6">
    <name type="scientific">Patella caerulea</name>
    <name type="common">Rayed Mediterranean limpet</name>
    <dbReference type="NCBI Taxonomy" id="87958"/>
    <lineage>
        <taxon>Eukaryota</taxon>
        <taxon>Metazoa</taxon>
        <taxon>Spiralia</taxon>
        <taxon>Lophotrochozoa</taxon>
        <taxon>Mollusca</taxon>
        <taxon>Gastropoda</taxon>
        <taxon>Patellogastropoda</taxon>
        <taxon>Patelloidea</taxon>
        <taxon>Patellidae</taxon>
        <taxon>Patella</taxon>
    </lineage>
</organism>
<dbReference type="Gene3D" id="2.60.120.260">
    <property type="entry name" value="Galactose-binding domain-like"/>
    <property type="match status" value="1"/>
</dbReference>
<dbReference type="SUPFAM" id="SSF57625">
    <property type="entry name" value="Invertebrate chitin-binding proteins"/>
    <property type="match status" value="1"/>
</dbReference>
<dbReference type="Pfam" id="PF00754">
    <property type="entry name" value="F5_F8_type_C"/>
    <property type="match status" value="1"/>
</dbReference>
<dbReference type="InterPro" id="IPR002557">
    <property type="entry name" value="Chitin-bd_dom"/>
</dbReference>
<evidence type="ECO:0000259" key="3">
    <source>
        <dbReference type="PROSITE" id="PS50022"/>
    </source>
</evidence>
<evidence type="ECO:0000313" key="5">
    <source>
        <dbReference type="EMBL" id="KAK6173164.1"/>
    </source>
</evidence>
<evidence type="ECO:0000256" key="2">
    <source>
        <dbReference type="SAM" id="SignalP"/>
    </source>
</evidence>
<dbReference type="Gene3D" id="3.20.20.80">
    <property type="entry name" value="Glycosidases"/>
    <property type="match status" value="1"/>
</dbReference>
<gene>
    <name evidence="5" type="ORF">SNE40_016672</name>
</gene>
<keyword evidence="6" id="KW-1185">Reference proteome</keyword>
<dbReference type="PROSITE" id="PS50022">
    <property type="entry name" value="FA58C_3"/>
    <property type="match status" value="1"/>
</dbReference>
<feature type="domain" description="Chitin-binding type-2" evidence="4">
    <location>
        <begin position="538"/>
        <end position="593"/>
    </location>
</feature>
<dbReference type="GO" id="GO:0005576">
    <property type="term" value="C:extracellular region"/>
    <property type="evidence" value="ECO:0007669"/>
    <property type="project" value="InterPro"/>
</dbReference>
<dbReference type="InterPro" id="IPR008979">
    <property type="entry name" value="Galactose-bd-like_sf"/>
</dbReference>